<gene>
    <name evidence="4" type="ORF">G5B36_25595</name>
    <name evidence="3" type="ORF">L0N08_17165</name>
</gene>
<dbReference type="GeneID" id="97205651"/>
<evidence type="ECO:0000259" key="2">
    <source>
        <dbReference type="Pfam" id="PF01989"/>
    </source>
</evidence>
<dbReference type="Pfam" id="PF01989">
    <property type="entry name" value="AcnX_swivel_put"/>
    <property type="match status" value="1"/>
</dbReference>
<accession>A0AAW5C4R1</accession>
<name>A0AAW5C4R1_9FIRM</name>
<evidence type="ECO:0000313" key="3">
    <source>
        <dbReference type="EMBL" id="MCG4747158.1"/>
    </source>
</evidence>
<dbReference type="Proteomes" id="UP001299608">
    <property type="component" value="Unassembled WGS sequence"/>
</dbReference>
<sequence>MEKVSIKCKVAVSGNVRARLLYSKDSFCFWGGADPQSGLIRDNRSDCYEKNMAGQVFAFPFGKGSSGAGLVILEQVRLDCAPAAIINLRSDPVILTGPLIAKHFYNKSIPVVNLSEEDYEKLEGAKEIEFFEDKDYIDVYY</sequence>
<evidence type="ECO:0000313" key="5">
    <source>
        <dbReference type="Proteomes" id="UP000669239"/>
    </source>
</evidence>
<feature type="domain" description="Phosphomevalonate dehydratase small subunit-like" evidence="2">
    <location>
        <begin position="28"/>
        <end position="112"/>
    </location>
</feature>
<evidence type="ECO:0000256" key="1">
    <source>
        <dbReference type="ARBA" id="ARBA00023239"/>
    </source>
</evidence>
<reference evidence="4" key="2">
    <citation type="submission" date="2020-02" db="EMBL/GenBank/DDBJ databases">
        <authorList>
            <person name="Littmann E."/>
            <person name="Sorbara M."/>
        </authorList>
    </citation>
    <scope>NUCLEOTIDE SEQUENCE</scope>
    <source>
        <strain evidence="4">MSK.1.17</strain>
    </source>
</reference>
<dbReference type="Gene3D" id="3.50.30.10">
    <property type="entry name" value="Phosphohistidine domain"/>
    <property type="match status" value="1"/>
</dbReference>
<reference evidence="4 5" key="1">
    <citation type="journal article" date="2020" name="Cell Host Microbe">
        <title>Functional and Genomic Variation between Human-Derived Isolates of Lachnospiraceae Reveals Inter- and Intra-Species Diversity.</title>
        <authorList>
            <person name="Sorbara M.T."/>
            <person name="Littmann E.R."/>
            <person name="Fontana E."/>
            <person name="Moody T.U."/>
            <person name="Kohout C.E."/>
            <person name="Gjonbalaj M."/>
            <person name="Eaton V."/>
            <person name="Seok R."/>
            <person name="Leiner I.M."/>
            <person name="Pamer E.G."/>
        </authorList>
    </citation>
    <scope>NUCLEOTIDE SEQUENCE [LARGE SCALE GENOMIC DNA]</scope>
    <source>
        <strain evidence="4 5">MSK.1.17</strain>
    </source>
</reference>
<dbReference type="AlphaFoldDB" id="A0AAW5C4R1"/>
<keyword evidence="1" id="KW-0456">Lyase</keyword>
<dbReference type="InterPro" id="IPR002840">
    <property type="entry name" value="PMDh-S-like_dom"/>
</dbReference>
<dbReference type="EMBL" id="JAKNGE010000021">
    <property type="protein sequence ID" value="MCG4747158.1"/>
    <property type="molecule type" value="Genomic_DNA"/>
</dbReference>
<dbReference type="SUPFAM" id="SSF52016">
    <property type="entry name" value="LeuD/IlvD-like"/>
    <property type="match status" value="1"/>
</dbReference>
<evidence type="ECO:0000313" key="4">
    <source>
        <dbReference type="EMBL" id="NSJ52039.1"/>
    </source>
</evidence>
<dbReference type="RefSeq" id="WP_165643044.1">
    <property type="nucleotide sequence ID" value="NZ_BAABZL010000001.1"/>
</dbReference>
<keyword evidence="5" id="KW-1185">Reference proteome</keyword>
<reference evidence="3" key="3">
    <citation type="submission" date="2022-01" db="EMBL/GenBank/DDBJ databases">
        <title>Collection of gut derived symbiotic bacterial strains cultured from healthy donors.</title>
        <authorList>
            <person name="Lin H."/>
            <person name="Kohout C."/>
            <person name="Waligurski E."/>
            <person name="Pamer E.G."/>
        </authorList>
    </citation>
    <scope>NUCLEOTIDE SEQUENCE</scope>
    <source>
        <strain evidence="3">DFI.6.55</strain>
    </source>
</reference>
<evidence type="ECO:0000313" key="6">
    <source>
        <dbReference type="Proteomes" id="UP001299608"/>
    </source>
</evidence>
<organism evidence="3 6">
    <name type="scientific">Enterocloster aldenensis</name>
    <dbReference type="NCBI Taxonomy" id="358742"/>
    <lineage>
        <taxon>Bacteria</taxon>
        <taxon>Bacillati</taxon>
        <taxon>Bacillota</taxon>
        <taxon>Clostridia</taxon>
        <taxon>Lachnospirales</taxon>
        <taxon>Lachnospiraceae</taxon>
        <taxon>Enterocloster</taxon>
    </lineage>
</organism>
<dbReference type="Proteomes" id="UP000669239">
    <property type="component" value="Unassembled WGS sequence"/>
</dbReference>
<dbReference type="PANTHER" id="PTHR36577">
    <property type="entry name" value="DUF521 DOMAIN PROTEIN (AFU_ORTHOLOGUE AFUA_6G00490)"/>
    <property type="match status" value="1"/>
</dbReference>
<comment type="caution">
    <text evidence="3">The sequence shown here is derived from an EMBL/GenBank/DDBJ whole genome shotgun (WGS) entry which is preliminary data.</text>
</comment>
<dbReference type="EMBL" id="JAAITT010000055">
    <property type="protein sequence ID" value="NSJ52039.1"/>
    <property type="molecule type" value="Genomic_DNA"/>
</dbReference>
<dbReference type="GO" id="GO:0016829">
    <property type="term" value="F:lyase activity"/>
    <property type="evidence" value="ECO:0007669"/>
    <property type="project" value="UniProtKB-KW"/>
</dbReference>
<dbReference type="PANTHER" id="PTHR36577:SF3">
    <property type="entry name" value="DUF521 DOMAIN PROTEIN (AFU_ORTHOLOGUE AFUA_6G00490)"/>
    <property type="match status" value="1"/>
</dbReference>
<protein>
    <submittedName>
        <fullName evidence="3">DUF126 domain-containing protein</fullName>
    </submittedName>
</protein>
<proteinExistence type="predicted"/>